<reference evidence="1 2" key="1">
    <citation type="submission" date="2019-09" db="EMBL/GenBank/DDBJ databases">
        <title>The hologenome of the rock-dwelling lichen Lasallia pustulata.</title>
        <authorList>
            <person name="Greshake Tzovaras B."/>
            <person name="Segers F."/>
            <person name="Bicker A."/>
            <person name="Dal Grande F."/>
            <person name="Otte J."/>
            <person name="Hankeln T."/>
            <person name="Schmitt I."/>
            <person name="Ebersberger I."/>
        </authorList>
    </citation>
    <scope>NUCLEOTIDE SEQUENCE [LARGE SCALE GENOMIC DNA]</scope>
    <source>
        <strain evidence="1">A1-1</strain>
    </source>
</reference>
<evidence type="ECO:0000313" key="1">
    <source>
        <dbReference type="EMBL" id="KAA6413472.1"/>
    </source>
</evidence>
<comment type="caution">
    <text evidence="1">The sequence shown here is derived from an EMBL/GenBank/DDBJ whole genome shotgun (WGS) entry which is preliminary data.</text>
</comment>
<sequence length="104" mass="10923">MARATDVGPVEGLMVLKYRSCGINAKWRQPGAQIKKGAEVGIFRFCRSGIVVEVEMSRIEVDVDSVGVSRLAGLMSVAVRMTMGRANGGGDIVGRKVGGKGRGG</sequence>
<dbReference type="AlphaFoldDB" id="A0A5M8PV66"/>
<dbReference type="EMBL" id="VXIT01000004">
    <property type="protein sequence ID" value="KAA6413472.1"/>
    <property type="molecule type" value="Genomic_DNA"/>
</dbReference>
<name>A0A5M8PV66_9LECA</name>
<dbReference type="Proteomes" id="UP000324767">
    <property type="component" value="Unassembled WGS sequence"/>
</dbReference>
<accession>A0A5M8PV66</accession>
<proteinExistence type="predicted"/>
<dbReference type="OrthoDB" id="5973539at2759"/>
<gene>
    <name evidence="1" type="ORF">FRX48_03218</name>
</gene>
<evidence type="ECO:0000313" key="2">
    <source>
        <dbReference type="Proteomes" id="UP000324767"/>
    </source>
</evidence>
<organism evidence="1 2">
    <name type="scientific">Lasallia pustulata</name>
    <dbReference type="NCBI Taxonomy" id="136370"/>
    <lineage>
        <taxon>Eukaryota</taxon>
        <taxon>Fungi</taxon>
        <taxon>Dikarya</taxon>
        <taxon>Ascomycota</taxon>
        <taxon>Pezizomycotina</taxon>
        <taxon>Lecanoromycetes</taxon>
        <taxon>OSLEUM clade</taxon>
        <taxon>Umbilicariomycetidae</taxon>
        <taxon>Umbilicariales</taxon>
        <taxon>Umbilicariaceae</taxon>
        <taxon>Lasallia</taxon>
    </lineage>
</organism>
<protein>
    <submittedName>
        <fullName evidence="1">Uncharacterized protein</fullName>
    </submittedName>
</protein>